<dbReference type="GO" id="GO:0051083">
    <property type="term" value="P:'de novo' cotranslational protein folding"/>
    <property type="evidence" value="ECO:0007669"/>
    <property type="project" value="TreeGrafter"/>
</dbReference>
<dbReference type="OrthoDB" id="9767721at2"/>
<evidence type="ECO:0000313" key="18">
    <source>
        <dbReference type="Proteomes" id="UP000184079"/>
    </source>
</evidence>
<dbReference type="Gene3D" id="1.10.3120.10">
    <property type="entry name" value="Trigger factor, C-terminal domain"/>
    <property type="match status" value="1"/>
</dbReference>
<accession>A0A1M5MAF4</accession>
<evidence type="ECO:0000259" key="16">
    <source>
        <dbReference type="PROSITE" id="PS50059"/>
    </source>
</evidence>
<dbReference type="SUPFAM" id="SSF102735">
    <property type="entry name" value="Trigger factor ribosome-binding domain"/>
    <property type="match status" value="1"/>
</dbReference>
<dbReference type="PIRSF" id="PIRSF003095">
    <property type="entry name" value="Trigger_factor"/>
    <property type="match status" value="1"/>
</dbReference>
<dbReference type="GO" id="GO:0043022">
    <property type="term" value="F:ribosome binding"/>
    <property type="evidence" value="ECO:0007669"/>
    <property type="project" value="TreeGrafter"/>
</dbReference>
<dbReference type="EC" id="5.2.1.8" evidence="3 12"/>
<organism evidence="17 18">
    <name type="scientific">Virgibacillus chiguensis</name>
    <dbReference type="NCBI Taxonomy" id="411959"/>
    <lineage>
        <taxon>Bacteria</taxon>
        <taxon>Bacillati</taxon>
        <taxon>Bacillota</taxon>
        <taxon>Bacilli</taxon>
        <taxon>Bacillales</taxon>
        <taxon>Bacillaceae</taxon>
        <taxon>Virgibacillus</taxon>
    </lineage>
</organism>
<proteinExistence type="inferred from homology"/>
<evidence type="ECO:0000256" key="12">
    <source>
        <dbReference type="HAMAP-Rule" id="MF_00303"/>
    </source>
</evidence>
<dbReference type="HAMAP" id="MF_00303">
    <property type="entry name" value="Trigger_factor_Tig"/>
    <property type="match status" value="1"/>
</dbReference>
<evidence type="ECO:0000256" key="14">
    <source>
        <dbReference type="RuleBase" id="RU003914"/>
    </source>
</evidence>
<evidence type="ECO:0000256" key="5">
    <source>
        <dbReference type="ARBA" id="ARBA00022618"/>
    </source>
</evidence>
<reference evidence="18" key="1">
    <citation type="submission" date="2016-11" db="EMBL/GenBank/DDBJ databases">
        <authorList>
            <person name="Varghese N."/>
            <person name="Submissions S."/>
        </authorList>
    </citation>
    <scope>NUCLEOTIDE SEQUENCE [LARGE SCALE GENOMIC DNA]</scope>
    <source>
        <strain evidence="18">CGMCC 1.6496</strain>
    </source>
</reference>
<dbReference type="Proteomes" id="UP000184079">
    <property type="component" value="Unassembled WGS sequence"/>
</dbReference>
<comment type="function">
    <text evidence="10 12">Involved in protein export. Acts as a chaperone by maintaining the newly synthesized protein in an open conformation. Functions as a peptidyl-prolyl cis-trans isomerase.</text>
</comment>
<dbReference type="InterPro" id="IPR027304">
    <property type="entry name" value="Trigger_fact/SurA_dom_sf"/>
</dbReference>
<dbReference type="PROSITE" id="PS50059">
    <property type="entry name" value="FKBP_PPIASE"/>
    <property type="match status" value="1"/>
</dbReference>
<evidence type="ECO:0000256" key="9">
    <source>
        <dbReference type="ARBA" id="ARBA00023306"/>
    </source>
</evidence>
<keyword evidence="9 12" id="KW-0131">Cell cycle</keyword>
<dbReference type="GO" id="GO:0044183">
    <property type="term" value="F:protein folding chaperone"/>
    <property type="evidence" value="ECO:0007669"/>
    <property type="project" value="TreeGrafter"/>
</dbReference>
<dbReference type="EMBL" id="FQXD01000001">
    <property type="protein sequence ID" value="SHG74334.1"/>
    <property type="molecule type" value="Genomic_DNA"/>
</dbReference>
<evidence type="ECO:0000256" key="6">
    <source>
        <dbReference type="ARBA" id="ARBA00023110"/>
    </source>
</evidence>
<gene>
    <name evidence="12" type="primary">tig</name>
    <name evidence="17" type="ORF">SAMN05421807_101432</name>
</gene>
<keyword evidence="12" id="KW-0963">Cytoplasm</keyword>
<evidence type="ECO:0000256" key="1">
    <source>
        <dbReference type="ARBA" id="ARBA00000971"/>
    </source>
</evidence>
<dbReference type="InterPro" id="IPR046357">
    <property type="entry name" value="PPIase_dom_sf"/>
</dbReference>
<feature type="domain" description="PPIase FKBP-type" evidence="16">
    <location>
        <begin position="163"/>
        <end position="248"/>
    </location>
</feature>
<evidence type="ECO:0000256" key="10">
    <source>
        <dbReference type="ARBA" id="ARBA00024849"/>
    </source>
</evidence>
<dbReference type="PANTHER" id="PTHR30560">
    <property type="entry name" value="TRIGGER FACTOR CHAPERONE AND PEPTIDYL-PROLYL CIS/TRANS ISOMERASE"/>
    <property type="match status" value="1"/>
</dbReference>
<dbReference type="Pfam" id="PF00254">
    <property type="entry name" value="FKBP_C"/>
    <property type="match status" value="1"/>
</dbReference>
<feature type="coiled-coil region" evidence="15">
    <location>
        <begin position="255"/>
        <end position="290"/>
    </location>
</feature>
<name>A0A1M5MAF4_9BACI</name>
<dbReference type="Pfam" id="PF05697">
    <property type="entry name" value="Trigger_N"/>
    <property type="match status" value="1"/>
</dbReference>
<dbReference type="RefSeq" id="WP_073004702.1">
    <property type="nucleotide sequence ID" value="NZ_FQXD01000001.1"/>
</dbReference>
<keyword evidence="15" id="KW-0175">Coiled coil</keyword>
<comment type="catalytic activity">
    <reaction evidence="1 12 13">
        <text>[protein]-peptidylproline (omega=180) = [protein]-peptidylproline (omega=0)</text>
        <dbReference type="Rhea" id="RHEA:16237"/>
        <dbReference type="Rhea" id="RHEA-COMP:10747"/>
        <dbReference type="Rhea" id="RHEA-COMP:10748"/>
        <dbReference type="ChEBI" id="CHEBI:83833"/>
        <dbReference type="ChEBI" id="CHEBI:83834"/>
        <dbReference type="EC" id="5.2.1.8"/>
    </reaction>
</comment>
<comment type="domain">
    <text evidence="12">Consists of 3 domains; the N-terminus binds the ribosome, the middle domain has PPIase activity, while the C-terminus has intrinsic chaperone activity on its own.</text>
</comment>
<evidence type="ECO:0000256" key="11">
    <source>
        <dbReference type="ARBA" id="ARBA00029986"/>
    </source>
</evidence>
<evidence type="ECO:0000256" key="3">
    <source>
        <dbReference type="ARBA" id="ARBA00013194"/>
    </source>
</evidence>
<dbReference type="InterPro" id="IPR036611">
    <property type="entry name" value="Trigger_fac_ribosome-bd_sf"/>
</dbReference>
<dbReference type="Pfam" id="PF05698">
    <property type="entry name" value="Trigger_C"/>
    <property type="match status" value="1"/>
</dbReference>
<comment type="similarity">
    <text evidence="2 12 14">Belongs to the FKBP-type PPIase family. Tig subfamily.</text>
</comment>
<dbReference type="InterPro" id="IPR008880">
    <property type="entry name" value="Trigger_fac_C"/>
</dbReference>
<dbReference type="InterPro" id="IPR008881">
    <property type="entry name" value="Trigger_fac_ribosome-bd_bac"/>
</dbReference>
<dbReference type="NCBIfam" id="TIGR00115">
    <property type="entry name" value="tig"/>
    <property type="match status" value="1"/>
</dbReference>
<keyword evidence="6 12" id="KW-0697">Rotamase</keyword>
<evidence type="ECO:0000256" key="7">
    <source>
        <dbReference type="ARBA" id="ARBA00023186"/>
    </source>
</evidence>
<keyword evidence="5 12" id="KW-0132">Cell division</keyword>
<evidence type="ECO:0000256" key="2">
    <source>
        <dbReference type="ARBA" id="ARBA00005464"/>
    </source>
</evidence>
<comment type="subcellular location">
    <subcellularLocation>
        <location evidence="12">Cytoplasm</location>
    </subcellularLocation>
    <text evidence="12">About half TF is bound to the ribosome near the polypeptide exit tunnel while the other half is free in the cytoplasm.</text>
</comment>
<dbReference type="GO" id="GO:0043335">
    <property type="term" value="P:protein unfolding"/>
    <property type="evidence" value="ECO:0007669"/>
    <property type="project" value="TreeGrafter"/>
</dbReference>
<dbReference type="InterPro" id="IPR037041">
    <property type="entry name" value="Trigger_fac_C_sf"/>
</dbReference>
<dbReference type="InterPro" id="IPR001179">
    <property type="entry name" value="PPIase_FKBP_dom"/>
</dbReference>
<dbReference type="Gene3D" id="3.10.50.40">
    <property type="match status" value="1"/>
</dbReference>
<dbReference type="GO" id="GO:0051301">
    <property type="term" value="P:cell division"/>
    <property type="evidence" value="ECO:0007669"/>
    <property type="project" value="UniProtKB-KW"/>
</dbReference>
<evidence type="ECO:0000256" key="8">
    <source>
        <dbReference type="ARBA" id="ARBA00023235"/>
    </source>
</evidence>
<sequence length="428" mass="48441">MSVKWEKQEGNEGVLTFEVSAEEFDKALDQAFNKVKKDVQIPGFRKGKIPRGLFEKRFGVEALYQDAVDIVLPSAYMQAVAEAEIEPVDQPDIDIESIGKGEPLVFTAKVTVKPEVKLGEYKGLEVEDEEVEVTDEDVMHDLEHQREHHAELVVKEDGEVENGDTVVIDFEGFVDGEPFDGGKAENHSLEIGSGQFIPGFEEQLIGKKPEEEVEVAVTFPEDYHAEELAGKEATFKVTIHEVKYKELPQLDDEFAKDLDDEVDTLEELKAKKKEQLLEKRTEEADNKKRETLIEKASENSEIAIPDAMVESELDQMVQEFEQRLQMQGMTLEMYSQFSGQDKDALKEQMREDAKKRVKTNLTLDAIAETEELEATDEDVEAELDKMAEMYGAEKEQIRQMLGGNAEALKSDLKKRKAIDFLVEQSKAV</sequence>
<dbReference type="AlphaFoldDB" id="A0A1M5MAF4"/>
<evidence type="ECO:0000256" key="4">
    <source>
        <dbReference type="ARBA" id="ARBA00016902"/>
    </source>
</evidence>
<dbReference type="Gene3D" id="3.30.70.1050">
    <property type="entry name" value="Trigger factor ribosome-binding domain"/>
    <property type="match status" value="1"/>
</dbReference>
<dbReference type="FunFam" id="3.10.50.40:FF:000001">
    <property type="entry name" value="Trigger factor"/>
    <property type="match status" value="1"/>
</dbReference>
<dbReference type="GO" id="GO:0015031">
    <property type="term" value="P:protein transport"/>
    <property type="evidence" value="ECO:0007669"/>
    <property type="project" value="UniProtKB-UniRule"/>
</dbReference>
<evidence type="ECO:0000313" key="17">
    <source>
        <dbReference type="EMBL" id="SHG74334.1"/>
    </source>
</evidence>
<dbReference type="InterPro" id="IPR005215">
    <property type="entry name" value="Trig_fac"/>
</dbReference>
<keyword evidence="7 12" id="KW-0143">Chaperone</keyword>
<evidence type="ECO:0000256" key="15">
    <source>
        <dbReference type="SAM" id="Coils"/>
    </source>
</evidence>
<dbReference type="GO" id="GO:0003755">
    <property type="term" value="F:peptidyl-prolyl cis-trans isomerase activity"/>
    <property type="evidence" value="ECO:0007669"/>
    <property type="project" value="UniProtKB-UniRule"/>
</dbReference>
<protein>
    <recommendedName>
        <fullName evidence="4 12">Trigger factor</fullName>
        <shortName evidence="12">TF</shortName>
        <ecNumber evidence="3 12">5.2.1.8</ecNumber>
    </recommendedName>
    <alternativeName>
        <fullName evidence="11 12">PPIase</fullName>
    </alternativeName>
</protein>
<dbReference type="GO" id="GO:0005737">
    <property type="term" value="C:cytoplasm"/>
    <property type="evidence" value="ECO:0007669"/>
    <property type="project" value="UniProtKB-SubCell"/>
</dbReference>
<keyword evidence="18" id="KW-1185">Reference proteome</keyword>
<dbReference type="SUPFAM" id="SSF54534">
    <property type="entry name" value="FKBP-like"/>
    <property type="match status" value="1"/>
</dbReference>
<dbReference type="SUPFAM" id="SSF109998">
    <property type="entry name" value="Triger factor/SurA peptide-binding domain-like"/>
    <property type="match status" value="1"/>
</dbReference>
<evidence type="ECO:0000256" key="13">
    <source>
        <dbReference type="PROSITE-ProRule" id="PRU00277"/>
    </source>
</evidence>
<dbReference type="PANTHER" id="PTHR30560:SF3">
    <property type="entry name" value="TRIGGER FACTOR-LIKE PROTEIN TIG, CHLOROPLASTIC"/>
    <property type="match status" value="1"/>
</dbReference>
<keyword evidence="8 12" id="KW-0413">Isomerase</keyword>